<dbReference type="AlphaFoldDB" id="A0A2Y9D291"/>
<evidence type="ECO:0000256" key="4">
    <source>
        <dbReference type="ARBA" id="ARBA00022989"/>
    </source>
</evidence>
<proteinExistence type="predicted"/>
<organism evidence="8 9">
    <name type="scientific">Anopheles gambiae</name>
    <name type="common">African malaria mosquito</name>
    <dbReference type="NCBI Taxonomy" id="7165"/>
    <lineage>
        <taxon>Eukaryota</taxon>
        <taxon>Metazoa</taxon>
        <taxon>Ecdysozoa</taxon>
        <taxon>Arthropoda</taxon>
        <taxon>Hexapoda</taxon>
        <taxon>Insecta</taxon>
        <taxon>Pterygota</taxon>
        <taxon>Neoptera</taxon>
        <taxon>Endopterygota</taxon>
        <taxon>Diptera</taxon>
        <taxon>Nematocera</taxon>
        <taxon>Culicoidea</taxon>
        <taxon>Culicidae</taxon>
        <taxon>Anophelinae</taxon>
        <taxon>Anopheles</taxon>
    </lineage>
</organism>
<dbReference type="PANTHER" id="PTHR42643">
    <property type="entry name" value="IONOTROPIC RECEPTOR 20A-RELATED"/>
    <property type="match status" value="1"/>
</dbReference>
<reference evidence="8" key="3">
    <citation type="submission" date="2020-05" db="UniProtKB">
        <authorList>
            <consortium name="EnsemblMetazoa"/>
        </authorList>
    </citation>
    <scope>IDENTIFICATION</scope>
    <source>
        <strain evidence="8">PEST</strain>
    </source>
</reference>
<keyword evidence="2" id="KW-1003">Cell membrane</keyword>
<protein>
    <recommendedName>
        <fullName evidence="10">Ionotropic receptor</fullName>
    </recommendedName>
</protein>
<name>A0A2Y9D291_ANOGA</name>
<dbReference type="EnsemblMetazoa" id="AGAP029155-RA">
    <property type="protein sequence ID" value="AGAP029155-PA"/>
    <property type="gene ID" value="AGAP029155"/>
</dbReference>
<keyword evidence="9" id="KW-1185">Reference proteome</keyword>
<evidence type="ECO:0000256" key="1">
    <source>
        <dbReference type="ARBA" id="ARBA00004651"/>
    </source>
</evidence>
<reference evidence="8 9" key="2">
    <citation type="journal article" date="2004" name="Trends Parasitol.">
        <title>The Anopheles gambiae genome: an update.</title>
        <authorList>
            <person name="Mongin E."/>
            <person name="Louis C."/>
            <person name="Holt R.A."/>
            <person name="Birney E."/>
            <person name="Collins F.H."/>
        </authorList>
    </citation>
    <scope>NUCLEOTIDE SEQUENCE [LARGE SCALE GENOMIC DNA]</scope>
    <source>
        <strain evidence="8 9">PEST</strain>
    </source>
</reference>
<dbReference type="EMBL" id="AAAB01008987">
    <property type="status" value="NOT_ANNOTATED_CDS"/>
    <property type="molecule type" value="Genomic_DNA"/>
</dbReference>
<evidence type="ECO:0000256" key="7">
    <source>
        <dbReference type="ARBA" id="ARBA00023180"/>
    </source>
</evidence>
<dbReference type="Proteomes" id="UP000007062">
    <property type="component" value="Chromosome 2R"/>
</dbReference>
<comment type="subcellular location">
    <subcellularLocation>
        <location evidence="1">Cell membrane</location>
        <topology evidence="1">Multi-pass membrane protein</topology>
    </subcellularLocation>
</comment>
<evidence type="ECO:0000256" key="6">
    <source>
        <dbReference type="ARBA" id="ARBA00023170"/>
    </source>
</evidence>
<evidence type="ECO:0000313" key="8">
    <source>
        <dbReference type="EnsemblMetazoa" id="AGAP029155-PA"/>
    </source>
</evidence>
<evidence type="ECO:0000256" key="3">
    <source>
        <dbReference type="ARBA" id="ARBA00022692"/>
    </source>
</evidence>
<reference evidence="8 9" key="1">
    <citation type="journal article" date="2002" name="Science">
        <title>The genome sequence of the malaria mosquito Anopheles gambiae.</title>
        <authorList>
            <person name="Holt R.A."/>
            <person name="Subramanian G.M."/>
            <person name="Halpern A."/>
            <person name="Sutton G.G."/>
            <person name="Charlab R."/>
            <person name="Nusskern D.R."/>
            <person name="Wincker P."/>
            <person name="Clark A.G."/>
            <person name="Ribeiro J.M."/>
            <person name="Wides R."/>
            <person name="Salzberg S.L."/>
            <person name="Loftus B."/>
            <person name="Yandell M."/>
            <person name="Majoros W.H."/>
            <person name="Rusch D.B."/>
            <person name="Lai Z."/>
            <person name="Kraft C.L."/>
            <person name="Abril J.F."/>
            <person name="Anthouard V."/>
            <person name="Arensburger P."/>
            <person name="Atkinson P.W."/>
            <person name="Baden H."/>
            <person name="de Berardinis V."/>
            <person name="Baldwin D."/>
            <person name="Benes V."/>
            <person name="Biedler J."/>
            <person name="Blass C."/>
            <person name="Bolanos R."/>
            <person name="Boscus D."/>
            <person name="Barnstead M."/>
            <person name="Cai S."/>
            <person name="Center A."/>
            <person name="Chaturverdi K."/>
            <person name="Christophides G.K."/>
            <person name="Chrystal M.A."/>
            <person name="Clamp M."/>
            <person name="Cravchik A."/>
            <person name="Curwen V."/>
            <person name="Dana A."/>
            <person name="Delcher A."/>
            <person name="Dew I."/>
            <person name="Evans C.A."/>
            <person name="Flanigan M."/>
            <person name="Grundschober-Freimoser A."/>
            <person name="Friedli L."/>
            <person name="Gu Z."/>
            <person name="Guan P."/>
            <person name="Guigo R."/>
            <person name="Hillenmeyer M.E."/>
            <person name="Hladun S.L."/>
            <person name="Hogan J.R."/>
            <person name="Hong Y.S."/>
            <person name="Hoover J."/>
            <person name="Jaillon O."/>
            <person name="Ke Z."/>
            <person name="Kodira C."/>
            <person name="Kokoza E."/>
            <person name="Koutsos A."/>
            <person name="Letunic I."/>
            <person name="Levitsky A."/>
            <person name="Liang Y."/>
            <person name="Lin J.J."/>
            <person name="Lobo N.F."/>
            <person name="Lopez J.R."/>
            <person name="Malek J.A."/>
            <person name="McIntosh T.C."/>
            <person name="Meister S."/>
            <person name="Miller J."/>
            <person name="Mobarry C."/>
            <person name="Mongin E."/>
            <person name="Murphy S.D."/>
            <person name="O'Brochta D.A."/>
            <person name="Pfannkoch C."/>
            <person name="Qi R."/>
            <person name="Regier M.A."/>
            <person name="Remington K."/>
            <person name="Shao H."/>
            <person name="Sharakhova M.V."/>
            <person name="Sitter C.D."/>
            <person name="Shetty J."/>
            <person name="Smith T.J."/>
            <person name="Strong R."/>
            <person name="Sun J."/>
            <person name="Thomasova D."/>
            <person name="Ton L.Q."/>
            <person name="Topalis P."/>
            <person name="Tu Z."/>
            <person name="Unger M.F."/>
            <person name="Walenz B."/>
            <person name="Wang A."/>
            <person name="Wang J."/>
            <person name="Wang M."/>
            <person name="Wang X."/>
            <person name="Woodford K.J."/>
            <person name="Wortman J.R."/>
            <person name="Wu M."/>
            <person name="Yao A."/>
            <person name="Zdobnov E.M."/>
            <person name="Zhang H."/>
            <person name="Zhao Q."/>
            <person name="Zhao S."/>
            <person name="Zhu S.C."/>
            <person name="Zhimulev I."/>
            <person name="Coluzzi M."/>
            <person name="della Torre A."/>
            <person name="Roth C.W."/>
            <person name="Louis C."/>
            <person name="Kalush F."/>
            <person name="Mural R.J."/>
            <person name="Myers E.W."/>
            <person name="Adams M.D."/>
            <person name="Smith H.O."/>
            <person name="Broder S."/>
            <person name="Gardner M.J."/>
            <person name="Fraser C.M."/>
            <person name="Birney E."/>
            <person name="Bork P."/>
            <person name="Brey P.T."/>
            <person name="Venter J.C."/>
            <person name="Weissenbach J."/>
            <person name="Kafatos F.C."/>
            <person name="Collins F.H."/>
            <person name="Hoffman S.L."/>
        </authorList>
    </citation>
    <scope>NUCLEOTIDE SEQUENCE [LARGE SCALE GENOMIC DNA]</scope>
    <source>
        <strain evidence="8 9">PEST</strain>
    </source>
</reference>
<evidence type="ECO:0008006" key="10">
    <source>
        <dbReference type="Google" id="ProtNLM"/>
    </source>
</evidence>
<dbReference type="VEuPathDB" id="VectorBase:AGAP029155"/>
<dbReference type="GO" id="GO:0005886">
    <property type="term" value="C:plasma membrane"/>
    <property type="evidence" value="ECO:0007669"/>
    <property type="project" value="UniProtKB-SubCell"/>
</dbReference>
<dbReference type="PANTHER" id="PTHR42643:SF39">
    <property type="entry name" value="IONOTROPIC RECEPTOR 56A-RELATED"/>
    <property type="match status" value="1"/>
</dbReference>
<evidence type="ECO:0000256" key="2">
    <source>
        <dbReference type="ARBA" id="ARBA00022475"/>
    </source>
</evidence>
<dbReference type="InterPro" id="IPR052192">
    <property type="entry name" value="Insect_Ionotropic_Sensory_Rcpt"/>
</dbReference>
<sequence>MQRPFGKRMLRKMHHLLYLYALTNVATGFTLLSPLLSLIVQRECNTPGIVDLRVLFDSSLAVDGILKPATNHSNHCTGAIILQQLFSNVSFGHHLRKSRLNVVHISNLTENNVREASATVKYDPITNHCPLELQQLQHIGAYIKQSANYDWGAKYLFHLPLLTTDQLSNFTAIATILTGQRLYNNLFAINHKHLLTFNVLNNAIARHDQIRTAVQDLFQDKFRQMHRYHLEDLIDVEIYPFHFVIYGKFKIFNREAYFITMAADRLNLSMVEREDQLNLVFKHQFKDHVKENSIIVTYGHSEGDFRRIWTNDMEGLCIVVPAANILTIFNDLIDPFDRHIWLLWFVCSELTAIVWTVAKCVQSPNARTPIAFLQQYGELHLVLLQCCVLAPPELKRIRKVEQLLLFCYILTVFHIVTVYVSVVISNLSTVRYANTLDTLQDLIVHQTPIIGTETQLQILRQRAYNLNFEPHGEYVANVMACSHAQLAVKHSPNVYKLIREPLISHYIVYLLHKESILQEVLERYVALSYQANLYRYWDNFILQKVPIARDRTALMADVIKFDDIIWFFVLLPVGAALGMVVFLLEIACYRLTERRSKGMFK</sequence>
<evidence type="ECO:0000313" key="9">
    <source>
        <dbReference type="Proteomes" id="UP000007062"/>
    </source>
</evidence>
<keyword evidence="7" id="KW-0325">Glycoprotein</keyword>
<keyword evidence="4" id="KW-1133">Transmembrane helix</keyword>
<keyword evidence="5" id="KW-0472">Membrane</keyword>
<keyword evidence="6" id="KW-0675">Receptor</keyword>
<keyword evidence="3" id="KW-0812">Transmembrane</keyword>
<dbReference type="VEuPathDB" id="VectorBase:AGAMI1_013588"/>
<dbReference type="InParanoid" id="A0A2Y9D291"/>
<accession>A0A2Y9D291</accession>
<evidence type="ECO:0000256" key="5">
    <source>
        <dbReference type="ARBA" id="ARBA00023136"/>
    </source>
</evidence>